<dbReference type="EMBL" id="RSFA01000027">
    <property type="protein sequence ID" value="RSD31599.1"/>
    <property type="molecule type" value="Genomic_DNA"/>
</dbReference>
<protein>
    <submittedName>
        <fullName evidence="3">CAP domain-containing protein</fullName>
    </submittedName>
</protein>
<comment type="caution">
    <text evidence="3">The sequence shown here is derived from an EMBL/GenBank/DDBJ whole genome shotgun (WGS) entry which is preliminary data.</text>
</comment>
<evidence type="ECO:0000256" key="1">
    <source>
        <dbReference type="SAM" id="MobiDB-lite"/>
    </source>
</evidence>
<name>A0A3R9EDR2_9VIBR</name>
<evidence type="ECO:0000259" key="2">
    <source>
        <dbReference type="Pfam" id="PF00188"/>
    </source>
</evidence>
<dbReference type="InterPro" id="IPR035940">
    <property type="entry name" value="CAP_sf"/>
</dbReference>
<proteinExistence type="predicted"/>
<evidence type="ECO:0000313" key="4">
    <source>
        <dbReference type="Proteomes" id="UP000269041"/>
    </source>
</evidence>
<gene>
    <name evidence="3" type="ORF">EJA03_07940</name>
</gene>
<dbReference type="Gene3D" id="3.40.33.10">
    <property type="entry name" value="CAP"/>
    <property type="match status" value="1"/>
</dbReference>
<dbReference type="SUPFAM" id="SSF55797">
    <property type="entry name" value="PR-1-like"/>
    <property type="match status" value="1"/>
</dbReference>
<feature type="region of interest" description="Disordered" evidence="1">
    <location>
        <begin position="21"/>
        <end position="41"/>
    </location>
</feature>
<dbReference type="Proteomes" id="UP000269041">
    <property type="component" value="Unassembled WGS sequence"/>
</dbReference>
<organism evidence="3 4">
    <name type="scientific">Vibrio pectenicida</name>
    <dbReference type="NCBI Taxonomy" id="62763"/>
    <lineage>
        <taxon>Bacteria</taxon>
        <taxon>Pseudomonadati</taxon>
        <taxon>Pseudomonadota</taxon>
        <taxon>Gammaproteobacteria</taxon>
        <taxon>Vibrionales</taxon>
        <taxon>Vibrionaceae</taxon>
        <taxon>Vibrio</taxon>
    </lineage>
</organism>
<dbReference type="RefSeq" id="WP_125320710.1">
    <property type="nucleotide sequence ID" value="NZ_AP024889.1"/>
</dbReference>
<dbReference type="Pfam" id="PF00188">
    <property type="entry name" value="CAP"/>
    <property type="match status" value="1"/>
</dbReference>
<sequence length="433" mass="47044">MRLQNLSAAVLTTLTMSGCGGEGSSAGNNENSSQQSNLTTIQPKTKQLTGNVLFAIEGLIEKGGVVSNYSSIAVKPALPAFKDGDTQKVAITIPVPTIIIDNDSRFVNDWHCYQAVGLSAQRKNQQLLVDGVFSEYRYDMVTNSCSNEHLATYVFNNAVVDSSLTFETLGSVVSRNQQGSEQTLPTYQFISLAQADQSQASFGNAWEQMQRPKIAAALQQAGASIFQVDASSGKVKLDLSQINTDVIVDFASLDKSQILSGSIWGMPGQGIADERWCRIVNIPDDSSRNSIKYQSVIATNCARSTPRYCDMSKSSAAGIYPAVSPIAWDETTANNAQLNSNEQHRTNKQGHFIANSAAQNSFVLAFYTAVSPIFGYTNPRSDGQVNNAGLNSWVGHAGHCQNVMGHRRTKMGIGFRVDRSKPSKMSYWTQDFN</sequence>
<feature type="domain" description="SCP" evidence="2">
    <location>
        <begin position="323"/>
        <end position="432"/>
    </location>
</feature>
<reference evidence="3 4" key="1">
    <citation type="submission" date="2018-12" db="EMBL/GenBank/DDBJ databases">
        <title>Genomic taxonomy of the Vibrionaceae family.</title>
        <authorList>
            <person name="Gomez-Gil B."/>
            <person name="Enciso-Ibarra K."/>
        </authorList>
    </citation>
    <scope>NUCLEOTIDE SEQUENCE [LARGE SCALE GENOMIC DNA]</scope>
    <source>
        <strain evidence="3 4">CAIM 594</strain>
    </source>
</reference>
<dbReference type="OrthoDB" id="68195at2"/>
<dbReference type="PROSITE" id="PS51257">
    <property type="entry name" value="PROKAR_LIPOPROTEIN"/>
    <property type="match status" value="1"/>
</dbReference>
<dbReference type="AlphaFoldDB" id="A0A3R9EDR2"/>
<accession>A0A3R9EDR2</accession>
<dbReference type="InterPro" id="IPR014044">
    <property type="entry name" value="CAP_dom"/>
</dbReference>
<feature type="compositionally biased region" description="Low complexity" evidence="1">
    <location>
        <begin position="25"/>
        <end position="37"/>
    </location>
</feature>
<evidence type="ECO:0000313" key="3">
    <source>
        <dbReference type="EMBL" id="RSD31599.1"/>
    </source>
</evidence>
<keyword evidence="4" id="KW-1185">Reference proteome</keyword>